<comment type="subcellular location">
    <subcellularLocation>
        <location evidence="1">Secreted</location>
    </subcellularLocation>
</comment>
<dbReference type="InterPro" id="IPR045175">
    <property type="entry name" value="M28_fam"/>
</dbReference>
<dbReference type="Gene3D" id="3.40.630.10">
    <property type="entry name" value="Zn peptidases"/>
    <property type="match status" value="1"/>
</dbReference>
<feature type="domain" description="Fibronectin type-III" evidence="4">
    <location>
        <begin position="364"/>
        <end position="449"/>
    </location>
</feature>
<dbReference type="InterPro" id="IPR007484">
    <property type="entry name" value="Peptidase_M28"/>
</dbReference>
<dbReference type="InterPro" id="IPR036116">
    <property type="entry name" value="FN3_sf"/>
</dbReference>
<gene>
    <name evidence="5" type="ORF">IC612_01525</name>
</gene>
<dbReference type="PROSITE" id="PS50853">
    <property type="entry name" value="FN3"/>
    <property type="match status" value="1"/>
</dbReference>
<dbReference type="Proteomes" id="UP000694480">
    <property type="component" value="Unassembled WGS sequence"/>
</dbReference>
<evidence type="ECO:0000256" key="3">
    <source>
        <dbReference type="ARBA" id="ARBA00023049"/>
    </source>
</evidence>
<protein>
    <submittedName>
        <fullName evidence="5">M28 family metallopeptidase</fullName>
    </submittedName>
</protein>
<keyword evidence="3" id="KW-0482">Metalloprotease</keyword>
<evidence type="ECO:0000256" key="1">
    <source>
        <dbReference type="ARBA" id="ARBA00004613"/>
    </source>
</evidence>
<dbReference type="PANTHER" id="PTHR12147:SF26">
    <property type="entry name" value="PEPTIDASE M28 DOMAIN-CONTAINING PROTEIN"/>
    <property type="match status" value="1"/>
</dbReference>
<comment type="caution">
    <text evidence="5">The sequence shown here is derived from an EMBL/GenBank/DDBJ whole genome shotgun (WGS) entry which is preliminary data.</text>
</comment>
<keyword evidence="6" id="KW-1185">Reference proteome</keyword>
<dbReference type="GO" id="GO:0008235">
    <property type="term" value="F:metalloexopeptidase activity"/>
    <property type="evidence" value="ECO:0007669"/>
    <property type="project" value="InterPro"/>
</dbReference>
<dbReference type="Pfam" id="PF04389">
    <property type="entry name" value="Peptidase_M28"/>
    <property type="match status" value="1"/>
</dbReference>
<dbReference type="GO" id="GO:0005576">
    <property type="term" value="C:extracellular region"/>
    <property type="evidence" value="ECO:0007669"/>
    <property type="project" value="UniProtKB-SubCell"/>
</dbReference>
<sequence>MKHLNFLLPGALFLASVLSGQSTFPKDPAIQSYVDKVHQDSLKAHIEKLVSFGTRHTLSSTTDTQRGIGAARQWVLSKFHNYAKNSSGRMEVFLQSKQLVSDGKRINRTTDLGNAVAVLKGTDPLDKRVFIIGGHLDSRVSDVMDAHSDAPGANDDGSGVGAVLEAARVLSSARFPATIVFVAFSGEEQGLLGAHSLVEYAKKNNWHIEGVLNNDMIGNAVASETNEYNAHQVRIFSEGLPYYELDKKASRIRSLGLENDGISRQLARRIKQAEVYVDHLEVKLNYRNDRFLRGGDHTAFVMAGYPGVRITEFNENYNHQHQDLRTSNGIEYGDKIEFMDFLYYRKNTQLNIAALASMAKAPARPENVQMPVSELTNTTTLRWSAPQSGKAAGYRVLMRETDQSNWQKSYYTSELQLTLPYSKDNYFFAVQSVDSHGNSSIAVIPEVTR</sequence>
<evidence type="ECO:0000256" key="2">
    <source>
        <dbReference type="ARBA" id="ARBA00022525"/>
    </source>
</evidence>
<dbReference type="SUPFAM" id="SSF53187">
    <property type="entry name" value="Zn-dependent exopeptidases"/>
    <property type="match status" value="1"/>
</dbReference>
<reference evidence="5" key="1">
    <citation type="submission" date="2020-11" db="EMBL/GenBank/DDBJ databases">
        <title>Genome seq and assembly of Planobacterium sp.</title>
        <authorList>
            <person name="Chhetri G."/>
        </authorList>
    </citation>
    <scope>NUCLEOTIDE SEQUENCE</scope>
    <source>
        <strain evidence="5">GCR5</strain>
    </source>
</reference>
<dbReference type="SUPFAM" id="SSF49265">
    <property type="entry name" value="Fibronectin type III"/>
    <property type="match status" value="1"/>
</dbReference>
<organism evidence="5 6">
    <name type="scientific">Planobacterium oryzisoli</name>
    <dbReference type="NCBI Taxonomy" id="2771435"/>
    <lineage>
        <taxon>Bacteria</taxon>
        <taxon>Pseudomonadati</taxon>
        <taxon>Bacteroidota</taxon>
        <taxon>Flavobacteriia</taxon>
        <taxon>Flavobacteriales</taxon>
        <taxon>Weeksellaceae</taxon>
        <taxon>Chryseobacterium group</taxon>
        <taxon>Chryseobacterium</taxon>
    </lineage>
</organism>
<dbReference type="PANTHER" id="PTHR12147">
    <property type="entry name" value="METALLOPEPTIDASE M28 FAMILY MEMBER"/>
    <property type="match status" value="1"/>
</dbReference>
<dbReference type="AlphaFoldDB" id="A0A930YU94"/>
<dbReference type="InterPro" id="IPR013783">
    <property type="entry name" value="Ig-like_fold"/>
</dbReference>
<keyword evidence="3" id="KW-0645">Protease</keyword>
<dbReference type="EMBL" id="JADKYY010000001">
    <property type="protein sequence ID" value="MBF5026475.1"/>
    <property type="molecule type" value="Genomic_DNA"/>
</dbReference>
<dbReference type="GO" id="GO:0006508">
    <property type="term" value="P:proteolysis"/>
    <property type="evidence" value="ECO:0007669"/>
    <property type="project" value="InterPro"/>
</dbReference>
<keyword evidence="2" id="KW-0964">Secreted</keyword>
<evidence type="ECO:0000259" key="4">
    <source>
        <dbReference type="PROSITE" id="PS50853"/>
    </source>
</evidence>
<dbReference type="CDD" id="cd00063">
    <property type="entry name" value="FN3"/>
    <property type="match status" value="1"/>
</dbReference>
<keyword evidence="3" id="KW-0378">Hydrolase</keyword>
<name>A0A930YU94_9FLAO</name>
<evidence type="ECO:0000313" key="6">
    <source>
        <dbReference type="Proteomes" id="UP000694480"/>
    </source>
</evidence>
<proteinExistence type="predicted"/>
<dbReference type="Gene3D" id="2.60.40.10">
    <property type="entry name" value="Immunoglobulins"/>
    <property type="match status" value="1"/>
</dbReference>
<accession>A0A930YU94</accession>
<dbReference type="InterPro" id="IPR003961">
    <property type="entry name" value="FN3_dom"/>
</dbReference>
<dbReference type="RefSeq" id="WP_194738397.1">
    <property type="nucleotide sequence ID" value="NZ_JADKYY010000001.1"/>
</dbReference>
<evidence type="ECO:0000313" key="5">
    <source>
        <dbReference type="EMBL" id="MBF5026475.1"/>
    </source>
</evidence>